<feature type="region of interest" description="Disordered" evidence="1">
    <location>
        <begin position="18"/>
        <end position="39"/>
    </location>
</feature>
<evidence type="ECO:0000256" key="1">
    <source>
        <dbReference type="SAM" id="MobiDB-lite"/>
    </source>
</evidence>
<proteinExistence type="predicted"/>
<protein>
    <submittedName>
        <fullName evidence="2">Uncharacterized protein</fullName>
    </submittedName>
</protein>
<organism evidence="2 3">
    <name type="scientific">Dentipellis fragilis</name>
    <dbReference type="NCBI Taxonomy" id="205917"/>
    <lineage>
        <taxon>Eukaryota</taxon>
        <taxon>Fungi</taxon>
        <taxon>Dikarya</taxon>
        <taxon>Basidiomycota</taxon>
        <taxon>Agaricomycotina</taxon>
        <taxon>Agaricomycetes</taxon>
        <taxon>Russulales</taxon>
        <taxon>Hericiaceae</taxon>
        <taxon>Dentipellis</taxon>
    </lineage>
</organism>
<sequence>MNRKSQPPLRFRRLAAARLPKPHQHISHTPTKTPAKGKEREKGFAPLLLTHKALRRALPILKHILAHALALA</sequence>
<dbReference type="Proteomes" id="UP000298327">
    <property type="component" value="Unassembled WGS sequence"/>
</dbReference>
<evidence type="ECO:0000313" key="3">
    <source>
        <dbReference type="Proteomes" id="UP000298327"/>
    </source>
</evidence>
<dbReference type="AlphaFoldDB" id="A0A4Y9Y487"/>
<keyword evidence="3" id="KW-1185">Reference proteome</keyword>
<dbReference type="EMBL" id="SEOQ01000769">
    <property type="protein sequence ID" value="TFY57185.1"/>
    <property type="molecule type" value="Genomic_DNA"/>
</dbReference>
<evidence type="ECO:0000313" key="2">
    <source>
        <dbReference type="EMBL" id="TFY57185.1"/>
    </source>
</evidence>
<accession>A0A4Y9Y487</accession>
<gene>
    <name evidence="2" type="ORF">EVG20_g8644</name>
</gene>
<reference evidence="2 3" key="1">
    <citation type="submission" date="2019-02" db="EMBL/GenBank/DDBJ databases">
        <title>Genome sequencing of the rare red list fungi Dentipellis fragilis.</title>
        <authorList>
            <person name="Buettner E."/>
            <person name="Kellner H."/>
        </authorList>
    </citation>
    <scope>NUCLEOTIDE SEQUENCE [LARGE SCALE GENOMIC DNA]</scope>
    <source>
        <strain evidence="2 3">DSM 105465</strain>
    </source>
</reference>
<comment type="caution">
    <text evidence="2">The sequence shown here is derived from an EMBL/GenBank/DDBJ whole genome shotgun (WGS) entry which is preliminary data.</text>
</comment>
<name>A0A4Y9Y487_9AGAM</name>